<name>A0A0E9W7L2_ANGAN</name>
<organism evidence="1">
    <name type="scientific">Anguilla anguilla</name>
    <name type="common">European freshwater eel</name>
    <name type="synonym">Muraena anguilla</name>
    <dbReference type="NCBI Taxonomy" id="7936"/>
    <lineage>
        <taxon>Eukaryota</taxon>
        <taxon>Metazoa</taxon>
        <taxon>Chordata</taxon>
        <taxon>Craniata</taxon>
        <taxon>Vertebrata</taxon>
        <taxon>Euteleostomi</taxon>
        <taxon>Actinopterygii</taxon>
        <taxon>Neopterygii</taxon>
        <taxon>Teleostei</taxon>
        <taxon>Anguilliformes</taxon>
        <taxon>Anguillidae</taxon>
        <taxon>Anguilla</taxon>
    </lineage>
</organism>
<accession>A0A0E9W7L2</accession>
<evidence type="ECO:0000313" key="1">
    <source>
        <dbReference type="EMBL" id="JAH86364.1"/>
    </source>
</evidence>
<protein>
    <submittedName>
        <fullName evidence="1">Uncharacterized protein</fullName>
    </submittedName>
</protein>
<dbReference type="AlphaFoldDB" id="A0A0E9W7L2"/>
<proteinExistence type="predicted"/>
<reference evidence="1" key="2">
    <citation type="journal article" date="2015" name="Fish Shellfish Immunol.">
        <title>Early steps in the European eel (Anguilla anguilla)-Vibrio vulnificus interaction in the gills: Role of the RtxA13 toxin.</title>
        <authorList>
            <person name="Callol A."/>
            <person name="Pajuelo D."/>
            <person name="Ebbesson L."/>
            <person name="Teles M."/>
            <person name="MacKenzie S."/>
            <person name="Amaro C."/>
        </authorList>
    </citation>
    <scope>NUCLEOTIDE SEQUENCE</scope>
</reference>
<reference evidence="1" key="1">
    <citation type="submission" date="2014-11" db="EMBL/GenBank/DDBJ databases">
        <authorList>
            <person name="Amaro Gonzalez C."/>
        </authorList>
    </citation>
    <scope>NUCLEOTIDE SEQUENCE</scope>
</reference>
<dbReference type="EMBL" id="GBXM01022213">
    <property type="protein sequence ID" value="JAH86364.1"/>
    <property type="molecule type" value="Transcribed_RNA"/>
</dbReference>
<sequence length="63" mass="7060">MISCPTTERLIQGPIRIGNVLNRWMTSRMFQVSSGGGGGRDRGCSWKASSKIRFKKRVGFRAE</sequence>